<keyword evidence="2" id="KW-1185">Reference proteome</keyword>
<dbReference type="Proteomes" id="UP001371456">
    <property type="component" value="Unassembled WGS sequence"/>
</dbReference>
<sequence>MAVLRYRKLHERDYCSPFYSLKSFQDAYAISVEPFPYESIWDIPSYVSELKLMSPGSKRTVGRPQLECWKGFADVKFRRSKVTCSRYHQVGHNKKTCSNYPAP</sequence>
<name>A0AAN8TVD9_SOLBU</name>
<evidence type="ECO:0000313" key="2">
    <source>
        <dbReference type="Proteomes" id="UP001371456"/>
    </source>
</evidence>
<proteinExistence type="predicted"/>
<accession>A0AAN8TVD9</accession>
<comment type="caution">
    <text evidence="1">The sequence shown here is derived from an EMBL/GenBank/DDBJ whole genome shotgun (WGS) entry which is preliminary data.</text>
</comment>
<dbReference type="EMBL" id="JBANQN010000003">
    <property type="protein sequence ID" value="KAK6794114.1"/>
    <property type="molecule type" value="Genomic_DNA"/>
</dbReference>
<gene>
    <name evidence="1" type="ORF">RDI58_007567</name>
</gene>
<evidence type="ECO:0000313" key="1">
    <source>
        <dbReference type="EMBL" id="KAK6794114.1"/>
    </source>
</evidence>
<organism evidence="1 2">
    <name type="scientific">Solanum bulbocastanum</name>
    <name type="common">Wild potato</name>
    <dbReference type="NCBI Taxonomy" id="147425"/>
    <lineage>
        <taxon>Eukaryota</taxon>
        <taxon>Viridiplantae</taxon>
        <taxon>Streptophyta</taxon>
        <taxon>Embryophyta</taxon>
        <taxon>Tracheophyta</taxon>
        <taxon>Spermatophyta</taxon>
        <taxon>Magnoliopsida</taxon>
        <taxon>eudicotyledons</taxon>
        <taxon>Gunneridae</taxon>
        <taxon>Pentapetalae</taxon>
        <taxon>asterids</taxon>
        <taxon>lamiids</taxon>
        <taxon>Solanales</taxon>
        <taxon>Solanaceae</taxon>
        <taxon>Solanoideae</taxon>
        <taxon>Solaneae</taxon>
        <taxon>Solanum</taxon>
    </lineage>
</organism>
<protein>
    <submittedName>
        <fullName evidence="1">Uncharacterized protein</fullName>
    </submittedName>
</protein>
<dbReference type="AlphaFoldDB" id="A0AAN8TVD9"/>
<reference evidence="1 2" key="1">
    <citation type="submission" date="2024-02" db="EMBL/GenBank/DDBJ databases">
        <title>de novo genome assembly of Solanum bulbocastanum strain 11H21.</title>
        <authorList>
            <person name="Hosaka A.J."/>
        </authorList>
    </citation>
    <scope>NUCLEOTIDE SEQUENCE [LARGE SCALE GENOMIC DNA]</scope>
    <source>
        <tissue evidence="1">Young leaves</tissue>
    </source>
</reference>